<sequence length="441" mass="49737">MSDLGLSDLYENLTLVDEDEAVLEMAEDFEQEGDEDVDRCLVGKVLSGKKVNREAFKGLIKQIWNPYGNVKVELVDDNIFTFHFANKEDRNRVWFRGPWHFGNSLIVLEKQMGLGNIAQLGFNKAEFWIQIHDIPISCMNRRTAKWLTEQIGEVVEIPTESRECRGKFMRVKVRIDISKALKRWLKLKLNRSEEITMMNLKYERLPDFCFACGKIGHCIRECQDEEARAAALKSSQNKYGSWLKASIPERPRSRYGTQGNGSSSDRSRSMEASRESEGDGSISLKQGSRLSQKDLPATSVGAAQSPRKEKMLLTLPSVGEVGAPSQSEMVIDWPEHKMDGMTKTLGLPLSESTVSPPLTNTDNTTKIPSTQDSLPQKQLKERAQSIATNIAHTVEVPHQITKTAASSLLKLSPKKRITKKWKRSAREVKHKPIPMLISNPL</sequence>
<comment type="caution">
    <text evidence="4">The sequence shown here is derived from an EMBL/GenBank/DDBJ whole genome shotgun (WGS) entry which is preliminary data.</text>
</comment>
<gene>
    <name evidence="4" type="ORF">EZV62_010379</name>
</gene>
<protein>
    <recommendedName>
        <fullName evidence="3">CCHC-type domain-containing protein</fullName>
    </recommendedName>
</protein>
<accession>A0A5C7I2R5</accession>
<name>A0A5C7I2R5_9ROSI</name>
<feature type="region of interest" description="Disordered" evidence="2">
    <location>
        <begin position="250"/>
        <end position="308"/>
    </location>
</feature>
<dbReference type="GO" id="GO:0008270">
    <property type="term" value="F:zinc ion binding"/>
    <property type="evidence" value="ECO:0007669"/>
    <property type="project" value="UniProtKB-KW"/>
</dbReference>
<dbReference type="AlphaFoldDB" id="A0A5C7I2R5"/>
<evidence type="ECO:0000313" key="4">
    <source>
        <dbReference type="EMBL" id="TXG63385.1"/>
    </source>
</evidence>
<dbReference type="PROSITE" id="PS50158">
    <property type="entry name" value="ZF_CCHC"/>
    <property type="match status" value="1"/>
</dbReference>
<dbReference type="InterPro" id="IPR001878">
    <property type="entry name" value="Znf_CCHC"/>
</dbReference>
<keyword evidence="1" id="KW-0479">Metal-binding</keyword>
<dbReference type="SUPFAM" id="SSF57756">
    <property type="entry name" value="Retrovirus zinc finger-like domains"/>
    <property type="match status" value="1"/>
</dbReference>
<dbReference type="InterPro" id="IPR025836">
    <property type="entry name" value="Zn_knuckle_CX2CX4HX4C"/>
</dbReference>
<feature type="domain" description="CCHC-type" evidence="3">
    <location>
        <begin position="209"/>
        <end position="224"/>
    </location>
</feature>
<dbReference type="InterPro" id="IPR036875">
    <property type="entry name" value="Znf_CCHC_sf"/>
</dbReference>
<evidence type="ECO:0000313" key="5">
    <source>
        <dbReference type="Proteomes" id="UP000323000"/>
    </source>
</evidence>
<feature type="compositionally biased region" description="Basic and acidic residues" evidence="2">
    <location>
        <begin position="265"/>
        <end position="277"/>
    </location>
</feature>
<dbReference type="PANTHER" id="PTHR31286">
    <property type="entry name" value="GLYCINE-RICH CELL WALL STRUCTURAL PROTEIN 1.8-LIKE"/>
    <property type="match status" value="1"/>
</dbReference>
<organism evidence="4 5">
    <name type="scientific">Acer yangbiense</name>
    <dbReference type="NCBI Taxonomy" id="1000413"/>
    <lineage>
        <taxon>Eukaryota</taxon>
        <taxon>Viridiplantae</taxon>
        <taxon>Streptophyta</taxon>
        <taxon>Embryophyta</taxon>
        <taxon>Tracheophyta</taxon>
        <taxon>Spermatophyta</taxon>
        <taxon>Magnoliopsida</taxon>
        <taxon>eudicotyledons</taxon>
        <taxon>Gunneridae</taxon>
        <taxon>Pentapetalae</taxon>
        <taxon>rosids</taxon>
        <taxon>malvids</taxon>
        <taxon>Sapindales</taxon>
        <taxon>Sapindaceae</taxon>
        <taxon>Hippocastanoideae</taxon>
        <taxon>Acereae</taxon>
        <taxon>Acer</taxon>
    </lineage>
</organism>
<dbReference type="Pfam" id="PF14111">
    <property type="entry name" value="DUF4283"/>
    <property type="match status" value="1"/>
</dbReference>
<dbReference type="EMBL" id="VAHF01000004">
    <property type="protein sequence ID" value="TXG63385.1"/>
    <property type="molecule type" value="Genomic_DNA"/>
</dbReference>
<dbReference type="Proteomes" id="UP000323000">
    <property type="component" value="Chromosome 4"/>
</dbReference>
<reference evidence="5" key="1">
    <citation type="journal article" date="2019" name="Gigascience">
        <title>De novo genome assembly of the endangered Acer yangbiense, a plant species with extremely small populations endemic to Yunnan Province, China.</title>
        <authorList>
            <person name="Yang J."/>
            <person name="Wariss H.M."/>
            <person name="Tao L."/>
            <person name="Zhang R."/>
            <person name="Yun Q."/>
            <person name="Hollingsworth P."/>
            <person name="Dao Z."/>
            <person name="Luo G."/>
            <person name="Guo H."/>
            <person name="Ma Y."/>
            <person name="Sun W."/>
        </authorList>
    </citation>
    <scope>NUCLEOTIDE SEQUENCE [LARGE SCALE GENOMIC DNA]</scope>
    <source>
        <strain evidence="5">cv. Malutang</strain>
    </source>
</reference>
<dbReference type="GO" id="GO:0003676">
    <property type="term" value="F:nucleic acid binding"/>
    <property type="evidence" value="ECO:0007669"/>
    <property type="project" value="InterPro"/>
</dbReference>
<dbReference type="OrthoDB" id="1701901at2759"/>
<feature type="region of interest" description="Disordered" evidence="2">
    <location>
        <begin position="350"/>
        <end position="376"/>
    </location>
</feature>
<evidence type="ECO:0000256" key="1">
    <source>
        <dbReference type="PROSITE-ProRule" id="PRU00047"/>
    </source>
</evidence>
<evidence type="ECO:0000259" key="3">
    <source>
        <dbReference type="PROSITE" id="PS50158"/>
    </source>
</evidence>
<keyword evidence="1" id="KW-0863">Zinc-finger</keyword>
<keyword evidence="1" id="KW-0862">Zinc</keyword>
<dbReference type="InterPro" id="IPR025558">
    <property type="entry name" value="DUF4283"/>
</dbReference>
<dbReference type="Pfam" id="PF14392">
    <property type="entry name" value="zf-CCHC_4"/>
    <property type="match status" value="1"/>
</dbReference>
<dbReference type="InterPro" id="IPR040256">
    <property type="entry name" value="At4g02000-like"/>
</dbReference>
<evidence type="ECO:0000256" key="2">
    <source>
        <dbReference type="SAM" id="MobiDB-lite"/>
    </source>
</evidence>
<dbReference type="PANTHER" id="PTHR31286:SF167">
    <property type="entry name" value="OS09G0268800 PROTEIN"/>
    <property type="match status" value="1"/>
</dbReference>
<proteinExistence type="predicted"/>
<keyword evidence="5" id="KW-1185">Reference proteome</keyword>